<protein>
    <submittedName>
        <fullName evidence="1">Pyrroline-5-carboxylate reductase</fullName>
        <ecNumber evidence="1">1.5.1.2</ecNumber>
    </submittedName>
</protein>
<accession>A0ACC6M3L6</accession>
<name>A0ACC6M3L6_9BACI</name>
<reference evidence="1" key="1">
    <citation type="submission" date="2023-11" db="EMBL/GenBank/DDBJ databases">
        <title>Gracilibacillus pellucida a moderately halophilic bacterium isolated from saline soil in Xinjiang province.</title>
        <authorList>
            <person name="Zhang Z."/>
            <person name="Tan F."/>
            <person name="Wang Y."/>
            <person name="Xia M."/>
        </authorList>
    </citation>
    <scope>NUCLEOTIDE SEQUENCE</scope>
    <source>
        <strain evidence="1">S3-1-1</strain>
    </source>
</reference>
<sequence>MDYTIAFLGAGSMAEAIISGMTAKQIVSRENIIATNRSNKERLVELEETYHIRTLDSKEEAIKQSDIIVLAMKPKGIQSAIAEIQQVISEEKIIVSLLAGISTSYIEQLLARDNAVIRVMPNTSAMIGQSASTIAAGKHVSEETITAIEKLMTSIGTTTLIEEEQMDAYTALAGSAPAFYYYMVEAMEQFAEANGLHKEKAKPLMEQTIKGVADMLKASEDSPAVLREKITSPGGTTEVGLRTLAEHEFQQAVVACLEATAKRSAELREMFEK</sequence>
<gene>
    <name evidence="1" type="primary">proC</name>
    <name evidence="1" type="ORF">SH601_05710</name>
</gene>
<evidence type="ECO:0000313" key="1">
    <source>
        <dbReference type="EMBL" id="MDX8045481.1"/>
    </source>
</evidence>
<dbReference type="EMBL" id="JAWZSR010000002">
    <property type="protein sequence ID" value="MDX8045481.1"/>
    <property type="molecule type" value="Genomic_DNA"/>
</dbReference>
<dbReference type="Proteomes" id="UP001277972">
    <property type="component" value="Unassembled WGS sequence"/>
</dbReference>
<evidence type="ECO:0000313" key="2">
    <source>
        <dbReference type="Proteomes" id="UP001277972"/>
    </source>
</evidence>
<keyword evidence="2" id="KW-1185">Reference proteome</keyword>
<organism evidence="1 2">
    <name type="scientific">Gracilibacillus pellucidus</name>
    <dbReference type="NCBI Taxonomy" id="3095368"/>
    <lineage>
        <taxon>Bacteria</taxon>
        <taxon>Bacillati</taxon>
        <taxon>Bacillota</taxon>
        <taxon>Bacilli</taxon>
        <taxon>Bacillales</taxon>
        <taxon>Bacillaceae</taxon>
        <taxon>Gracilibacillus</taxon>
    </lineage>
</organism>
<keyword evidence="1" id="KW-0560">Oxidoreductase</keyword>
<dbReference type="EC" id="1.5.1.2" evidence="1"/>
<comment type="caution">
    <text evidence="1">The sequence shown here is derived from an EMBL/GenBank/DDBJ whole genome shotgun (WGS) entry which is preliminary data.</text>
</comment>
<proteinExistence type="predicted"/>